<keyword evidence="3" id="KW-1185">Reference proteome</keyword>
<protein>
    <submittedName>
        <fullName evidence="2">18549_t:CDS:1</fullName>
    </submittedName>
</protein>
<evidence type="ECO:0000313" key="3">
    <source>
        <dbReference type="Proteomes" id="UP001153678"/>
    </source>
</evidence>
<comment type="caution">
    <text evidence="2">The sequence shown here is derived from an EMBL/GenBank/DDBJ whole genome shotgun (WGS) entry which is preliminary data.</text>
</comment>
<dbReference type="EMBL" id="CAMKVN010001024">
    <property type="protein sequence ID" value="CAI2173154.1"/>
    <property type="molecule type" value="Genomic_DNA"/>
</dbReference>
<feature type="signal peptide" evidence="1">
    <location>
        <begin position="1"/>
        <end position="20"/>
    </location>
</feature>
<dbReference type="AlphaFoldDB" id="A0A9W4WMK6"/>
<dbReference type="OrthoDB" id="2362516at2759"/>
<feature type="chain" id="PRO_5040737439" evidence="1">
    <location>
        <begin position="21"/>
        <end position="152"/>
    </location>
</feature>
<name>A0A9W4WMK6_9GLOM</name>
<sequence>MKFSTIIIFFFITCATLASAQNFCEKNVNNAEKLQKNFDKLKPNLSCKERDACVKGQFAQCVNGKFVLNSCGNARLADTCKDSKGQKSKSNGKNQKRQVKADQKYAENEEACIGDKFAKCAVLFLVLKEDISITCTIEVDCIARLEQARKNE</sequence>
<dbReference type="Proteomes" id="UP001153678">
    <property type="component" value="Unassembled WGS sequence"/>
</dbReference>
<proteinExistence type="predicted"/>
<evidence type="ECO:0000313" key="2">
    <source>
        <dbReference type="EMBL" id="CAI2173154.1"/>
    </source>
</evidence>
<accession>A0A9W4WMK6</accession>
<keyword evidence="1" id="KW-0732">Signal</keyword>
<organism evidence="2 3">
    <name type="scientific">Funneliformis geosporum</name>
    <dbReference type="NCBI Taxonomy" id="1117311"/>
    <lineage>
        <taxon>Eukaryota</taxon>
        <taxon>Fungi</taxon>
        <taxon>Fungi incertae sedis</taxon>
        <taxon>Mucoromycota</taxon>
        <taxon>Glomeromycotina</taxon>
        <taxon>Glomeromycetes</taxon>
        <taxon>Glomerales</taxon>
        <taxon>Glomeraceae</taxon>
        <taxon>Funneliformis</taxon>
    </lineage>
</organism>
<evidence type="ECO:0000256" key="1">
    <source>
        <dbReference type="SAM" id="SignalP"/>
    </source>
</evidence>
<gene>
    <name evidence="2" type="ORF">FWILDA_LOCUS5943</name>
</gene>
<reference evidence="2" key="1">
    <citation type="submission" date="2022-08" db="EMBL/GenBank/DDBJ databases">
        <authorList>
            <person name="Kallberg Y."/>
            <person name="Tangrot J."/>
            <person name="Rosling A."/>
        </authorList>
    </citation>
    <scope>NUCLEOTIDE SEQUENCE</scope>
    <source>
        <strain evidence="2">Wild A</strain>
    </source>
</reference>